<keyword evidence="2" id="KW-1133">Transmembrane helix</keyword>
<accession>A0A9N8HSX1</accession>
<dbReference type="AlphaFoldDB" id="A0A9N8HSX1"/>
<dbReference type="EMBL" id="CAICTM010001437">
    <property type="protein sequence ID" value="CAB9523630.1"/>
    <property type="molecule type" value="Genomic_DNA"/>
</dbReference>
<feature type="region of interest" description="Disordered" evidence="1">
    <location>
        <begin position="527"/>
        <end position="552"/>
    </location>
</feature>
<feature type="transmembrane region" description="Helical" evidence="2">
    <location>
        <begin position="449"/>
        <end position="468"/>
    </location>
</feature>
<keyword evidence="4" id="KW-0378">Hydrolase</keyword>
<organism evidence="4 5">
    <name type="scientific">Seminavis robusta</name>
    <dbReference type="NCBI Taxonomy" id="568900"/>
    <lineage>
        <taxon>Eukaryota</taxon>
        <taxon>Sar</taxon>
        <taxon>Stramenopiles</taxon>
        <taxon>Ochrophyta</taxon>
        <taxon>Bacillariophyta</taxon>
        <taxon>Bacillariophyceae</taxon>
        <taxon>Bacillariophycidae</taxon>
        <taxon>Naviculales</taxon>
        <taxon>Naviculaceae</taxon>
        <taxon>Seminavis</taxon>
    </lineage>
</organism>
<keyword evidence="2" id="KW-0812">Transmembrane</keyword>
<dbReference type="GO" id="GO:0006508">
    <property type="term" value="P:proteolysis"/>
    <property type="evidence" value="ECO:0007669"/>
    <property type="project" value="UniProtKB-KW"/>
</dbReference>
<protein>
    <submittedName>
        <fullName evidence="4">CAAX amino terminal protease family (Partial)</fullName>
    </submittedName>
</protein>
<feature type="transmembrane region" description="Helical" evidence="2">
    <location>
        <begin position="152"/>
        <end position="172"/>
    </location>
</feature>
<evidence type="ECO:0000313" key="5">
    <source>
        <dbReference type="Proteomes" id="UP001153069"/>
    </source>
</evidence>
<feature type="region of interest" description="Disordered" evidence="1">
    <location>
        <begin position="191"/>
        <end position="225"/>
    </location>
</feature>
<keyword evidence="2" id="KW-0472">Membrane</keyword>
<evidence type="ECO:0000256" key="2">
    <source>
        <dbReference type="SAM" id="Phobius"/>
    </source>
</evidence>
<feature type="compositionally biased region" description="Polar residues" evidence="1">
    <location>
        <begin position="338"/>
        <end position="352"/>
    </location>
</feature>
<evidence type="ECO:0000256" key="3">
    <source>
        <dbReference type="SAM" id="SignalP"/>
    </source>
</evidence>
<gene>
    <name evidence="4" type="ORF">SEMRO_1439_G272750.1</name>
</gene>
<name>A0A9N8HSX1_9STRA</name>
<dbReference type="Proteomes" id="UP001153069">
    <property type="component" value="Unassembled WGS sequence"/>
</dbReference>
<feature type="transmembrane region" description="Helical" evidence="2">
    <location>
        <begin position="119"/>
        <end position="140"/>
    </location>
</feature>
<feature type="non-terminal residue" evidence="4">
    <location>
        <position position="1"/>
    </location>
</feature>
<proteinExistence type="predicted"/>
<feature type="compositionally biased region" description="Low complexity" evidence="1">
    <location>
        <begin position="353"/>
        <end position="364"/>
    </location>
</feature>
<dbReference type="GO" id="GO:0008233">
    <property type="term" value="F:peptidase activity"/>
    <property type="evidence" value="ECO:0007669"/>
    <property type="project" value="UniProtKB-KW"/>
</dbReference>
<feature type="compositionally biased region" description="Polar residues" evidence="1">
    <location>
        <begin position="267"/>
        <end position="290"/>
    </location>
</feature>
<keyword evidence="3" id="KW-0732">Signal</keyword>
<feature type="compositionally biased region" description="Low complexity" evidence="1">
    <location>
        <begin position="308"/>
        <end position="317"/>
    </location>
</feature>
<keyword evidence="4" id="KW-0645">Protease</keyword>
<sequence>MTFPLTLLLPLLALLISPFASAFSSNGIPLNVQLQHSMNGGRRWRSDFASPANQRHLSVINTRRQRRDLVRIQSSEETSSWKEGESMAALVQRIRSMLTDTTQKVIQWCHRPFTQAQQWAILLVYYFFHLMVLSQHVILFPFQLIPNNKGHFCFLGWDSVAGMMFLAIFVALKKGSLFQKPWQQLIDHISTTSSVPSSPSPPSSSLQATTTSTTAETKQSKDKAEMDDIVSQVLEKLPRNVGLQRTKPASPDDTEKEEKFIEVLPGTRSSTTNSDKNSTQESKEQFTFPNVTAAATESSQPSQPTPTTPAAVPSLSSNASRTMLENDETTTAANTTTVLQQSDIAEVTNNNGTSFTPSAAATPTEDTSFTPFPRLDAISQQISDAVQQQFDNTMTFFANMSNSVNTNDNNNNTTKSITQQQQGGLGADLLANMTATDRRRIVTKGSVTLAIYLLVQTYFATARFSFFWEDTLYAMAGVGFPMTVAMHRSLCVLLGHLTWVGVGSAILGIVPRPRFFGRTTKWYRQTSSWNNGSDSSSGSTNNNDDDTSATTTTTRKKNNTWIWWVIGGYSVSAWFFNMADFVNLYTLPQQVLEEAILQEGVVTQ</sequence>
<feature type="compositionally biased region" description="Low complexity" evidence="1">
    <location>
        <begin position="191"/>
        <end position="214"/>
    </location>
</feature>
<feature type="transmembrane region" description="Helical" evidence="2">
    <location>
        <begin position="489"/>
        <end position="510"/>
    </location>
</feature>
<evidence type="ECO:0000256" key="1">
    <source>
        <dbReference type="SAM" id="MobiDB-lite"/>
    </source>
</evidence>
<comment type="caution">
    <text evidence="4">The sequence shown here is derived from an EMBL/GenBank/DDBJ whole genome shotgun (WGS) entry which is preliminary data.</text>
</comment>
<feature type="signal peptide" evidence="3">
    <location>
        <begin position="1"/>
        <end position="22"/>
    </location>
</feature>
<evidence type="ECO:0000313" key="4">
    <source>
        <dbReference type="EMBL" id="CAB9523630.1"/>
    </source>
</evidence>
<keyword evidence="5" id="KW-1185">Reference proteome</keyword>
<feature type="region of interest" description="Disordered" evidence="1">
    <location>
        <begin position="239"/>
        <end position="366"/>
    </location>
</feature>
<reference evidence="4" key="1">
    <citation type="submission" date="2020-06" db="EMBL/GenBank/DDBJ databases">
        <authorList>
            <consortium name="Plant Systems Biology data submission"/>
        </authorList>
    </citation>
    <scope>NUCLEOTIDE SEQUENCE</scope>
    <source>
        <strain evidence="4">D6</strain>
    </source>
</reference>
<feature type="chain" id="PRO_5040405580" evidence="3">
    <location>
        <begin position="23"/>
        <end position="604"/>
    </location>
</feature>
<feature type="transmembrane region" description="Helical" evidence="2">
    <location>
        <begin position="561"/>
        <end position="579"/>
    </location>
</feature>
<dbReference type="OrthoDB" id="361580at2759"/>